<evidence type="ECO:0000313" key="3">
    <source>
        <dbReference type="EMBL" id="SHE79855.1"/>
    </source>
</evidence>
<evidence type="ECO:0000259" key="2">
    <source>
        <dbReference type="PROSITE" id="PS50943"/>
    </source>
</evidence>
<dbReference type="PANTHER" id="PTHR46558:SF11">
    <property type="entry name" value="HTH-TYPE TRANSCRIPTIONAL REGULATOR XRE"/>
    <property type="match status" value="1"/>
</dbReference>
<dbReference type="RefSeq" id="WP_200778172.1">
    <property type="nucleotide sequence ID" value="NZ_FQTY01000007.1"/>
</dbReference>
<evidence type="ECO:0000313" key="4">
    <source>
        <dbReference type="Proteomes" id="UP000184114"/>
    </source>
</evidence>
<evidence type="ECO:0000256" key="1">
    <source>
        <dbReference type="ARBA" id="ARBA00023125"/>
    </source>
</evidence>
<dbReference type="GO" id="GO:0003677">
    <property type="term" value="F:DNA binding"/>
    <property type="evidence" value="ECO:0007669"/>
    <property type="project" value="UniProtKB-KW"/>
</dbReference>
<dbReference type="Proteomes" id="UP000184114">
    <property type="component" value="Unassembled WGS sequence"/>
</dbReference>
<sequence>MKEILKHLRQEREITQRELAKKLNISPSTIAMYETGQRKPDSDMLENIANFFNVSVDYLLGRTDIKNPSEEISNAVENDPELLDFWNELKEREDLQVLFKQTKELTPKGIQQIIRIIKAIEDEEDREN</sequence>
<name>A0A1M4WF85_9FIRM</name>
<reference evidence="4" key="1">
    <citation type="submission" date="2016-11" db="EMBL/GenBank/DDBJ databases">
        <authorList>
            <person name="Varghese N."/>
            <person name="Submissions S."/>
        </authorList>
    </citation>
    <scope>NUCLEOTIDE SEQUENCE [LARGE SCALE GENOMIC DNA]</scope>
    <source>
        <strain evidence="4">DSM 18095</strain>
    </source>
</reference>
<gene>
    <name evidence="3" type="ORF">SAMN02745784_01831</name>
</gene>
<dbReference type="SUPFAM" id="SSF47413">
    <property type="entry name" value="lambda repressor-like DNA-binding domains"/>
    <property type="match status" value="1"/>
</dbReference>
<keyword evidence="4" id="KW-1185">Reference proteome</keyword>
<organism evidence="3 4">
    <name type="scientific">Tissierella praeacuta DSM 18095</name>
    <dbReference type="NCBI Taxonomy" id="1123404"/>
    <lineage>
        <taxon>Bacteria</taxon>
        <taxon>Bacillati</taxon>
        <taxon>Bacillota</taxon>
        <taxon>Tissierellia</taxon>
        <taxon>Tissierellales</taxon>
        <taxon>Tissierellaceae</taxon>
        <taxon>Tissierella</taxon>
    </lineage>
</organism>
<dbReference type="CDD" id="cd00093">
    <property type="entry name" value="HTH_XRE"/>
    <property type="match status" value="1"/>
</dbReference>
<dbReference type="Pfam" id="PF01381">
    <property type="entry name" value="HTH_3"/>
    <property type="match status" value="1"/>
</dbReference>
<dbReference type="GeneID" id="90994009"/>
<dbReference type="EMBL" id="FQTY01000007">
    <property type="protein sequence ID" value="SHE79855.1"/>
    <property type="molecule type" value="Genomic_DNA"/>
</dbReference>
<dbReference type="AlphaFoldDB" id="A0A1M4WF85"/>
<dbReference type="SMART" id="SM00530">
    <property type="entry name" value="HTH_XRE"/>
    <property type="match status" value="1"/>
</dbReference>
<dbReference type="STRING" id="1123404.SAMN02745784_01831"/>
<proteinExistence type="predicted"/>
<keyword evidence="1" id="KW-0238">DNA-binding</keyword>
<dbReference type="Gene3D" id="1.10.260.40">
    <property type="entry name" value="lambda repressor-like DNA-binding domains"/>
    <property type="match status" value="1"/>
</dbReference>
<accession>A0A1M4WF85</accession>
<feature type="domain" description="HTH cro/C1-type" evidence="2">
    <location>
        <begin position="5"/>
        <end position="59"/>
    </location>
</feature>
<dbReference type="PROSITE" id="PS50943">
    <property type="entry name" value="HTH_CROC1"/>
    <property type="match status" value="1"/>
</dbReference>
<dbReference type="InterPro" id="IPR001387">
    <property type="entry name" value="Cro/C1-type_HTH"/>
</dbReference>
<protein>
    <submittedName>
        <fullName evidence="3">Helix-turn-helix</fullName>
    </submittedName>
</protein>
<dbReference type="PANTHER" id="PTHR46558">
    <property type="entry name" value="TRACRIPTIONAL REGULATORY PROTEIN-RELATED-RELATED"/>
    <property type="match status" value="1"/>
</dbReference>
<dbReference type="InterPro" id="IPR010982">
    <property type="entry name" value="Lambda_DNA-bd_dom_sf"/>
</dbReference>